<keyword evidence="1" id="KW-0479">Metal-binding</keyword>
<dbReference type="InterPro" id="IPR007527">
    <property type="entry name" value="Znf_SWIM"/>
</dbReference>
<keyword evidence="8" id="KW-1185">Reference proteome</keyword>
<dbReference type="GO" id="GO:0008270">
    <property type="term" value="F:zinc ion binding"/>
    <property type="evidence" value="ECO:0007669"/>
    <property type="project" value="UniProtKB-KW"/>
</dbReference>
<dbReference type="InterPro" id="IPR006564">
    <property type="entry name" value="Znf_PMZ"/>
</dbReference>
<dbReference type="Pfam" id="PF10551">
    <property type="entry name" value="MULE"/>
    <property type="match status" value="1"/>
</dbReference>
<dbReference type="Pfam" id="PF03108">
    <property type="entry name" value="DBD_Tnp_Mut"/>
    <property type="match status" value="1"/>
</dbReference>
<dbReference type="InterPro" id="IPR018289">
    <property type="entry name" value="MULE_transposase_dom"/>
</dbReference>
<dbReference type="PANTHER" id="PTHR31973">
    <property type="entry name" value="POLYPROTEIN, PUTATIVE-RELATED"/>
    <property type="match status" value="1"/>
</dbReference>
<dbReference type="PROSITE" id="PS50966">
    <property type="entry name" value="ZF_SWIM"/>
    <property type="match status" value="1"/>
</dbReference>
<evidence type="ECO:0000313" key="8">
    <source>
        <dbReference type="Proteomes" id="UP001179952"/>
    </source>
</evidence>
<dbReference type="EMBL" id="JAUJYN010000011">
    <property type="protein sequence ID" value="KAK1260483.1"/>
    <property type="molecule type" value="Genomic_DNA"/>
</dbReference>
<dbReference type="EMBL" id="JAUJYN010000006">
    <property type="protein sequence ID" value="KAK1268819.1"/>
    <property type="molecule type" value="Genomic_DNA"/>
</dbReference>
<dbReference type="SMART" id="SM00575">
    <property type="entry name" value="ZnF_PMZ"/>
    <property type="match status" value="1"/>
</dbReference>
<evidence type="ECO:0000259" key="5">
    <source>
        <dbReference type="PROSITE" id="PS50966"/>
    </source>
</evidence>
<reference evidence="6" key="1">
    <citation type="journal article" date="2023" name="Nat. Commun.">
        <title>Diploid and tetraploid genomes of Acorus and the evolution of monocots.</title>
        <authorList>
            <person name="Ma L."/>
            <person name="Liu K.W."/>
            <person name="Li Z."/>
            <person name="Hsiao Y.Y."/>
            <person name="Qi Y."/>
            <person name="Fu T."/>
            <person name="Tang G.D."/>
            <person name="Zhang D."/>
            <person name="Sun W.H."/>
            <person name="Liu D.K."/>
            <person name="Li Y."/>
            <person name="Chen G.Z."/>
            <person name="Liu X.D."/>
            <person name="Liao X.Y."/>
            <person name="Jiang Y.T."/>
            <person name="Yu X."/>
            <person name="Hao Y."/>
            <person name="Huang J."/>
            <person name="Zhao X.W."/>
            <person name="Ke S."/>
            <person name="Chen Y.Y."/>
            <person name="Wu W.L."/>
            <person name="Hsu J.L."/>
            <person name="Lin Y.F."/>
            <person name="Huang M.D."/>
            <person name="Li C.Y."/>
            <person name="Huang L."/>
            <person name="Wang Z.W."/>
            <person name="Zhao X."/>
            <person name="Zhong W.Y."/>
            <person name="Peng D.H."/>
            <person name="Ahmad S."/>
            <person name="Lan S."/>
            <person name="Zhang J.S."/>
            <person name="Tsai W.C."/>
            <person name="Van de Peer Y."/>
            <person name="Liu Z.J."/>
        </authorList>
    </citation>
    <scope>NUCLEOTIDE SEQUENCE</scope>
    <source>
        <strain evidence="6">SCP</strain>
    </source>
</reference>
<evidence type="ECO:0000256" key="2">
    <source>
        <dbReference type="ARBA" id="ARBA00022771"/>
    </source>
</evidence>
<organism evidence="6 8">
    <name type="scientific">Acorus gramineus</name>
    <name type="common">Dwarf sweet flag</name>
    <dbReference type="NCBI Taxonomy" id="55184"/>
    <lineage>
        <taxon>Eukaryota</taxon>
        <taxon>Viridiplantae</taxon>
        <taxon>Streptophyta</taxon>
        <taxon>Embryophyta</taxon>
        <taxon>Tracheophyta</taxon>
        <taxon>Spermatophyta</taxon>
        <taxon>Magnoliopsida</taxon>
        <taxon>Liliopsida</taxon>
        <taxon>Acoraceae</taxon>
        <taxon>Acorus</taxon>
    </lineage>
</organism>
<sequence>MLTSFWDNCIHSINQQFEDVEEFRIQLTNYAIAHSFDFEYVKNDRVRVTVKCKIPSCGWRVHCSRVGLGPYFQIKTMNNVHSCGGGISTNGHPRASRRWVGEITRKKFIDSPLYRPRDIVKDVFRDYGINLPYHKAWHGKEIACKDLHGDEALSFDHLRWYATAVMNTNPGSYVELECTPEDHRFRRVFVSFGAVIAGFETGCRPMLFLDGTFLKSKYQGILLAIIAKNGNDGFFPLAFSVVDQETEDNWAWTLTCLRGIISSDRRITFISDRGKGLMSAVPSVFPDSYHSHCLRHLKMNFKELLQLLDAAAYGLRIEDYRKAIAEMRCFSQQAAKWVEDSDPDHWANALFPGERYGELYSNCAESFNSWILEARNLPIVQMIDHIRVQMMEMMYKRRNEASEWETYLCPSIMEKMEKHQVGCRGLQVLCSDGNHFEICGRRGEAVNLNDRMCTCRGWQVFGLPCIHACAAVWKINRSIYDYCSSYFLSDTFRQAYAGAILPVVGVQRPAEEEEGSIFIKPPFTKIRPGRKKKKRIESQADPDAITHNRCSRCKGFGHNKKTCRNPVAVEE</sequence>
<feature type="domain" description="SWIM-type" evidence="5">
    <location>
        <begin position="444"/>
        <end position="476"/>
    </location>
</feature>
<protein>
    <recommendedName>
        <fullName evidence="5">SWIM-type domain-containing protein</fullName>
    </recommendedName>
</protein>
<name>A0AAV9A8L6_ACOGR</name>
<evidence type="ECO:0000256" key="1">
    <source>
        <dbReference type="ARBA" id="ARBA00022723"/>
    </source>
</evidence>
<proteinExistence type="predicted"/>
<dbReference type="Proteomes" id="UP001179952">
    <property type="component" value="Unassembled WGS sequence"/>
</dbReference>
<evidence type="ECO:0000313" key="6">
    <source>
        <dbReference type="EMBL" id="KAK1260483.1"/>
    </source>
</evidence>
<accession>A0AAV9A8L6</accession>
<evidence type="ECO:0000256" key="4">
    <source>
        <dbReference type="PROSITE-ProRule" id="PRU00325"/>
    </source>
</evidence>
<keyword evidence="3" id="KW-0862">Zinc</keyword>
<dbReference type="PANTHER" id="PTHR31973:SF166">
    <property type="entry name" value="OS10G0104700 PROTEIN"/>
    <property type="match status" value="1"/>
</dbReference>
<evidence type="ECO:0000313" key="7">
    <source>
        <dbReference type="EMBL" id="KAK1268819.1"/>
    </source>
</evidence>
<evidence type="ECO:0000256" key="3">
    <source>
        <dbReference type="ARBA" id="ARBA00022833"/>
    </source>
</evidence>
<comment type="caution">
    <text evidence="6">The sequence shown here is derived from an EMBL/GenBank/DDBJ whole genome shotgun (WGS) entry which is preliminary data.</text>
</comment>
<reference evidence="6" key="2">
    <citation type="submission" date="2023-06" db="EMBL/GenBank/DDBJ databases">
        <authorList>
            <person name="Ma L."/>
            <person name="Liu K.-W."/>
            <person name="Li Z."/>
            <person name="Hsiao Y.-Y."/>
            <person name="Qi Y."/>
            <person name="Fu T."/>
            <person name="Tang G."/>
            <person name="Zhang D."/>
            <person name="Sun W.-H."/>
            <person name="Liu D.-K."/>
            <person name="Li Y."/>
            <person name="Chen G.-Z."/>
            <person name="Liu X.-D."/>
            <person name="Liao X.-Y."/>
            <person name="Jiang Y.-T."/>
            <person name="Yu X."/>
            <person name="Hao Y."/>
            <person name="Huang J."/>
            <person name="Zhao X.-W."/>
            <person name="Ke S."/>
            <person name="Chen Y.-Y."/>
            <person name="Wu W.-L."/>
            <person name="Hsu J.-L."/>
            <person name="Lin Y.-F."/>
            <person name="Huang M.-D."/>
            <person name="Li C.-Y."/>
            <person name="Huang L."/>
            <person name="Wang Z.-W."/>
            <person name="Zhao X."/>
            <person name="Zhong W.-Y."/>
            <person name="Peng D.-H."/>
            <person name="Ahmad S."/>
            <person name="Lan S."/>
            <person name="Zhang J.-S."/>
            <person name="Tsai W.-C."/>
            <person name="Van De Peer Y."/>
            <person name="Liu Z.-J."/>
        </authorList>
    </citation>
    <scope>NUCLEOTIDE SEQUENCE</scope>
    <source>
        <strain evidence="6">SCP</strain>
        <tissue evidence="6">Leaves</tissue>
    </source>
</reference>
<keyword evidence="2 4" id="KW-0863">Zinc-finger</keyword>
<gene>
    <name evidence="7" type="ORF">QJS04_geneDACA008310</name>
    <name evidence="6" type="ORF">QJS04_geneDACA019446</name>
</gene>
<dbReference type="InterPro" id="IPR004332">
    <property type="entry name" value="Transposase_MuDR"/>
</dbReference>
<dbReference type="AlphaFoldDB" id="A0AAV9A8L6"/>
<dbReference type="Pfam" id="PF04434">
    <property type="entry name" value="SWIM"/>
    <property type="match status" value="1"/>
</dbReference>